<dbReference type="AlphaFoldDB" id="A0AAQ1TY86"/>
<keyword evidence="2" id="KW-1133">Transmembrane helix</keyword>
<dbReference type="InterPro" id="IPR006976">
    <property type="entry name" value="VanZ-like"/>
</dbReference>
<evidence type="ECO:0000259" key="3">
    <source>
        <dbReference type="Pfam" id="PF04892"/>
    </source>
</evidence>
<accession>A0AAQ1TY86</accession>
<dbReference type="EMBL" id="BJLD01000001">
    <property type="protein sequence ID" value="GEA42587.1"/>
    <property type="molecule type" value="Genomic_DNA"/>
</dbReference>
<keyword evidence="2" id="KW-0812">Transmembrane</keyword>
<reference evidence="4 5" key="1">
    <citation type="submission" date="2019-06" db="EMBL/GenBank/DDBJ databases">
        <title>Draft genome sequence of Corynebacterium striatum NBRC 15291.</title>
        <authorList>
            <person name="Miura T."/>
            <person name="Furukawa M."/>
            <person name="Shimamura M."/>
            <person name="Ohyama Y."/>
            <person name="Yamazoe A."/>
            <person name="Kawasaki H."/>
        </authorList>
    </citation>
    <scope>NUCLEOTIDE SEQUENCE [LARGE SCALE GENOMIC DNA]</scope>
    <source>
        <strain evidence="4 5">NBRC 15291</strain>
    </source>
</reference>
<protein>
    <recommendedName>
        <fullName evidence="3">VanZ-like domain-containing protein</fullName>
    </recommendedName>
</protein>
<feature type="transmembrane region" description="Helical" evidence="2">
    <location>
        <begin position="33"/>
        <end position="53"/>
    </location>
</feature>
<feature type="transmembrane region" description="Helical" evidence="2">
    <location>
        <begin position="178"/>
        <end position="198"/>
    </location>
</feature>
<feature type="transmembrane region" description="Helical" evidence="2">
    <location>
        <begin position="149"/>
        <end position="166"/>
    </location>
</feature>
<feature type="domain" description="VanZ-like" evidence="3">
    <location>
        <begin position="38"/>
        <end position="163"/>
    </location>
</feature>
<proteinExistence type="predicted"/>
<evidence type="ECO:0000313" key="4">
    <source>
        <dbReference type="EMBL" id="GEA42587.1"/>
    </source>
</evidence>
<dbReference type="RefSeq" id="WP_005530893.1">
    <property type="nucleotide sequence ID" value="NZ_BJLD01000001.1"/>
</dbReference>
<gene>
    <name evidence="4" type="ORF">Cst04h_07570</name>
</gene>
<evidence type="ECO:0000313" key="5">
    <source>
        <dbReference type="Proteomes" id="UP000315234"/>
    </source>
</evidence>
<feature type="compositionally biased region" description="Polar residues" evidence="1">
    <location>
        <begin position="1"/>
        <end position="12"/>
    </location>
</feature>
<keyword evidence="2" id="KW-0472">Membrane</keyword>
<dbReference type="Pfam" id="PF04892">
    <property type="entry name" value="VanZ"/>
    <property type="match status" value="1"/>
</dbReference>
<sequence>MSVTQQSTQQTAHPRHRIQAVPPRHATLRRDSVVVTFLVLAVIAVITLGKSFIEIPGVIDASAHAVRSQDLQMFNGFDNPTIWYGPWTNTIGNFLLFMPLGASLIVWGQNLRRVRFGLGGTILAGLVLSLSIETLQYLFALGFSDVDDLVFNTLGTAVAAFFMSRVSKESQSKVLHRMGFIAATVLTVLGCAIATGVIA</sequence>
<comment type="caution">
    <text evidence="4">The sequence shown here is derived from an EMBL/GenBank/DDBJ whole genome shotgun (WGS) entry which is preliminary data.</text>
</comment>
<feature type="transmembrane region" description="Helical" evidence="2">
    <location>
        <begin position="120"/>
        <end position="143"/>
    </location>
</feature>
<organism evidence="4 5">
    <name type="scientific">Corynebacterium striatum</name>
    <dbReference type="NCBI Taxonomy" id="43770"/>
    <lineage>
        <taxon>Bacteria</taxon>
        <taxon>Bacillati</taxon>
        <taxon>Actinomycetota</taxon>
        <taxon>Actinomycetes</taxon>
        <taxon>Mycobacteriales</taxon>
        <taxon>Corynebacteriaceae</taxon>
        <taxon>Corynebacterium</taxon>
    </lineage>
</organism>
<evidence type="ECO:0000256" key="2">
    <source>
        <dbReference type="SAM" id="Phobius"/>
    </source>
</evidence>
<dbReference type="InterPro" id="IPR053150">
    <property type="entry name" value="Teicoplanin_resist-assoc"/>
</dbReference>
<name>A0AAQ1TY86_CORST</name>
<evidence type="ECO:0000256" key="1">
    <source>
        <dbReference type="SAM" id="MobiDB-lite"/>
    </source>
</evidence>
<feature type="transmembrane region" description="Helical" evidence="2">
    <location>
        <begin position="90"/>
        <end position="108"/>
    </location>
</feature>
<dbReference type="Proteomes" id="UP000315234">
    <property type="component" value="Unassembled WGS sequence"/>
</dbReference>
<dbReference type="PANTHER" id="PTHR36834:SF1">
    <property type="entry name" value="INTEGRAL MEMBRANE PROTEIN"/>
    <property type="match status" value="1"/>
</dbReference>
<feature type="region of interest" description="Disordered" evidence="1">
    <location>
        <begin position="1"/>
        <end position="21"/>
    </location>
</feature>
<dbReference type="PANTHER" id="PTHR36834">
    <property type="entry name" value="MEMBRANE PROTEIN-RELATED"/>
    <property type="match status" value="1"/>
</dbReference>